<name>A0A5S9PYT7_9GAMM</name>
<evidence type="ECO:0000313" key="4">
    <source>
        <dbReference type="EMBL" id="CAA0121762.1"/>
    </source>
</evidence>
<dbReference type="PANTHER" id="PTHR30399">
    <property type="entry name" value="UNCHARACTERIZED PROTEIN YGJP"/>
    <property type="match status" value="1"/>
</dbReference>
<gene>
    <name evidence="2" type="ORF">IHBHHGIJ_03148</name>
    <name evidence="3" type="ORF">KFEGEMFD_03361</name>
    <name evidence="4" type="ORF">KFEGEMFD_03893</name>
</gene>
<dbReference type="AlphaFoldDB" id="A0A5S9PYT7"/>
<dbReference type="Pfam" id="PF01863">
    <property type="entry name" value="YgjP-like"/>
    <property type="match status" value="1"/>
</dbReference>
<organism evidence="2 5">
    <name type="scientific">Zhongshania aliphaticivorans</name>
    <dbReference type="NCBI Taxonomy" id="1470434"/>
    <lineage>
        <taxon>Bacteria</taxon>
        <taxon>Pseudomonadati</taxon>
        <taxon>Pseudomonadota</taxon>
        <taxon>Gammaproteobacteria</taxon>
        <taxon>Cellvibrionales</taxon>
        <taxon>Spongiibacteraceae</taxon>
        <taxon>Zhongshania</taxon>
    </lineage>
</organism>
<evidence type="ECO:0000313" key="3">
    <source>
        <dbReference type="EMBL" id="CAA0117959.1"/>
    </source>
</evidence>
<dbReference type="CDD" id="cd07344">
    <property type="entry name" value="M48_yhfN_like"/>
    <property type="match status" value="1"/>
</dbReference>
<dbReference type="InterPro" id="IPR002725">
    <property type="entry name" value="YgjP-like_metallopeptidase"/>
</dbReference>
<evidence type="ECO:0000313" key="6">
    <source>
        <dbReference type="Proteomes" id="UP000439591"/>
    </source>
</evidence>
<proteinExistence type="predicted"/>
<dbReference type="InterPro" id="IPR053136">
    <property type="entry name" value="UTP_pyrophosphatase-like"/>
</dbReference>
<dbReference type="PANTHER" id="PTHR30399:SF1">
    <property type="entry name" value="UTP PYROPHOSPHATASE"/>
    <property type="match status" value="1"/>
</dbReference>
<accession>A0A5S9PYT7</accession>
<dbReference type="Gene3D" id="3.30.2010.10">
    <property type="entry name" value="Metalloproteases ('zincins'), catalytic domain"/>
    <property type="match status" value="1"/>
</dbReference>
<evidence type="ECO:0000313" key="2">
    <source>
        <dbReference type="EMBL" id="CAA0109945.1"/>
    </source>
</evidence>
<dbReference type="EMBL" id="CACSIM010000008">
    <property type="protein sequence ID" value="CAA0121762.1"/>
    <property type="molecule type" value="Genomic_DNA"/>
</dbReference>
<reference evidence="5 6" key="1">
    <citation type="submission" date="2019-11" db="EMBL/GenBank/DDBJ databases">
        <authorList>
            <person name="Holert J."/>
        </authorList>
    </citation>
    <scope>NUCLEOTIDE SEQUENCE [LARGE SCALE GENOMIC DNA]</scope>
    <source>
        <strain evidence="3">BC3_2A</strain>
        <strain evidence="2">SB11_1A</strain>
    </source>
</reference>
<dbReference type="EMBL" id="CACSIM010000006">
    <property type="protein sequence ID" value="CAA0117959.1"/>
    <property type="molecule type" value="Genomic_DNA"/>
</dbReference>
<sequence length="253" mass="29380">MAMLTKFKSKRAAELQSQQYLQCRDKTIPITIIRSRRRRRKLSLQVGPAGVVLRAPFTTRAVDIEDMLHRHRDWIYERQHWHCLQRASAPCYEHGQRHDFMGEPLVLAIAVNAGRAAVTMAEGILHISGNAETSTKVKEALQRWYLQQAKVIFGERLSFWAARLPWVEDVPQLRLRRMRSRWGSCSADGRICLNTHLIKAKQCCIDYVIVHELCHLQEFNHSPRFYALMAEAMPEWQQHKAELESVGSQLVLE</sequence>
<evidence type="ECO:0000259" key="1">
    <source>
        <dbReference type="Pfam" id="PF01863"/>
    </source>
</evidence>
<evidence type="ECO:0000313" key="5">
    <source>
        <dbReference type="Proteomes" id="UP000435877"/>
    </source>
</evidence>
<feature type="domain" description="YgjP-like metallopeptidase" evidence="1">
    <location>
        <begin position="40"/>
        <end position="245"/>
    </location>
</feature>
<dbReference type="Proteomes" id="UP000439591">
    <property type="component" value="Unassembled WGS sequence"/>
</dbReference>
<dbReference type="EMBL" id="CACSIK010000003">
    <property type="protein sequence ID" value="CAA0109945.1"/>
    <property type="molecule type" value="Genomic_DNA"/>
</dbReference>
<dbReference type="Proteomes" id="UP000435877">
    <property type="component" value="Unassembled WGS sequence"/>
</dbReference>
<protein>
    <recommendedName>
        <fullName evidence="1">YgjP-like metallopeptidase domain-containing protein</fullName>
    </recommendedName>
</protein>
<keyword evidence="5" id="KW-1185">Reference proteome</keyword>